<organism evidence="1 2">
    <name type="scientific">Aquipuribacter hungaricus</name>
    <dbReference type="NCBI Taxonomy" id="545624"/>
    <lineage>
        <taxon>Bacteria</taxon>
        <taxon>Bacillati</taxon>
        <taxon>Actinomycetota</taxon>
        <taxon>Actinomycetes</taxon>
        <taxon>Micrococcales</taxon>
        <taxon>Intrasporangiaceae</taxon>
        <taxon>Aquipuribacter</taxon>
    </lineage>
</organism>
<keyword evidence="2" id="KW-1185">Reference proteome</keyword>
<sequence length="339" mass="36258">MRRPSPSTTPFCHVTWQRHGGRAEEMAYALGGRAVHVYPGALAARRLVLVRYAVSVLLTAAALVRLRPRAVVVVNPPVVPGLVVAAYARLTGARFLLDSHTSSFGVKGNAVAARTLGITRWLGRRSSGVMVTTSSWVAEVQRWGARGLVVHEAPPAWQVAPAVRSERPQVLFVGVFSSDEPVAEVVAAAALLPDVDVLVTGDVDRAPAGMVEAAPSNVVFTGFLDQQAYRARLEQSDVVLALTTEPTSVMRAAYEAVYARRALVVSDWPTLREVFPLARHRGNEAAALADGVREALSDDPAAAADRAEQALSVQAERWDDQLDAMRTALALPVPTPQGA</sequence>
<evidence type="ECO:0000313" key="2">
    <source>
        <dbReference type="Proteomes" id="UP001595685"/>
    </source>
</evidence>
<dbReference type="EMBL" id="JBHRWW010000001">
    <property type="protein sequence ID" value="MFC3686891.1"/>
    <property type="molecule type" value="Genomic_DNA"/>
</dbReference>
<evidence type="ECO:0008006" key="3">
    <source>
        <dbReference type="Google" id="ProtNLM"/>
    </source>
</evidence>
<dbReference type="Gene3D" id="3.40.50.2000">
    <property type="entry name" value="Glycogen Phosphorylase B"/>
    <property type="match status" value="1"/>
</dbReference>
<reference evidence="2" key="1">
    <citation type="journal article" date="2019" name="Int. J. Syst. Evol. Microbiol.">
        <title>The Global Catalogue of Microorganisms (GCM) 10K type strain sequencing project: providing services to taxonomists for standard genome sequencing and annotation.</title>
        <authorList>
            <consortium name="The Broad Institute Genomics Platform"/>
            <consortium name="The Broad Institute Genome Sequencing Center for Infectious Disease"/>
            <person name="Wu L."/>
            <person name="Ma J."/>
        </authorList>
    </citation>
    <scope>NUCLEOTIDE SEQUENCE [LARGE SCALE GENOMIC DNA]</scope>
    <source>
        <strain evidence="2">NCAIM B.02333</strain>
    </source>
</reference>
<accession>A0ABV7WAQ5</accession>
<dbReference type="RefSeq" id="WP_340295274.1">
    <property type="nucleotide sequence ID" value="NZ_JBBEOI010000223.1"/>
</dbReference>
<dbReference type="SUPFAM" id="SSF53756">
    <property type="entry name" value="UDP-Glycosyltransferase/glycogen phosphorylase"/>
    <property type="match status" value="1"/>
</dbReference>
<dbReference type="Proteomes" id="UP001595685">
    <property type="component" value="Unassembled WGS sequence"/>
</dbReference>
<protein>
    <recommendedName>
        <fullName evidence="3">D-inositol 3-phosphate glycosyltransferase</fullName>
    </recommendedName>
</protein>
<name>A0ABV7WAQ5_9MICO</name>
<evidence type="ECO:0000313" key="1">
    <source>
        <dbReference type="EMBL" id="MFC3686891.1"/>
    </source>
</evidence>
<gene>
    <name evidence="1" type="ORF">ACFOLH_00880</name>
</gene>
<comment type="caution">
    <text evidence="1">The sequence shown here is derived from an EMBL/GenBank/DDBJ whole genome shotgun (WGS) entry which is preliminary data.</text>
</comment>
<proteinExistence type="predicted"/>